<proteinExistence type="predicted"/>
<feature type="signal peptide" evidence="1">
    <location>
        <begin position="1"/>
        <end position="25"/>
    </location>
</feature>
<keyword evidence="1" id="KW-0732">Signal</keyword>
<reference evidence="2 3" key="1">
    <citation type="submission" date="2017-09" db="EMBL/GenBank/DDBJ databases">
        <title>Depth-based differentiation of microbial function through sediment-hosted aquifers and enrichment of novel symbionts in the deep terrestrial subsurface.</title>
        <authorList>
            <person name="Probst A.J."/>
            <person name="Ladd B."/>
            <person name="Jarett J.K."/>
            <person name="Geller-Mcgrath D.E."/>
            <person name="Sieber C.M."/>
            <person name="Emerson J.B."/>
            <person name="Anantharaman K."/>
            <person name="Thomas B.C."/>
            <person name="Malmstrom R."/>
            <person name="Stieglmeier M."/>
            <person name="Klingl A."/>
            <person name="Woyke T."/>
            <person name="Ryan C.M."/>
            <person name="Banfield J.F."/>
        </authorList>
    </citation>
    <scope>NUCLEOTIDE SEQUENCE [LARGE SCALE GENOMIC DNA]</scope>
    <source>
        <strain evidence="2">CG_4_10_14_3_um_filter_34_13</strain>
    </source>
</reference>
<dbReference type="EMBL" id="PFKO01000202">
    <property type="protein sequence ID" value="PIY32562.1"/>
    <property type="molecule type" value="Genomic_DNA"/>
</dbReference>
<feature type="chain" id="PRO_5014850696" evidence="1">
    <location>
        <begin position="26"/>
        <end position="229"/>
    </location>
</feature>
<evidence type="ECO:0000313" key="2">
    <source>
        <dbReference type="EMBL" id="PIY32562.1"/>
    </source>
</evidence>
<comment type="caution">
    <text evidence="2">The sequence shown here is derived from an EMBL/GenBank/DDBJ whole genome shotgun (WGS) entry which is preliminary data.</text>
</comment>
<feature type="non-terminal residue" evidence="2">
    <location>
        <position position="229"/>
    </location>
</feature>
<dbReference type="AlphaFoldDB" id="A0A2M7PQD8"/>
<evidence type="ECO:0000256" key="1">
    <source>
        <dbReference type="SAM" id="SignalP"/>
    </source>
</evidence>
<accession>A0A2M7PQD8</accession>
<organism evidence="2 3">
    <name type="scientific">Candidatus Infernicultor aquiphilus</name>
    <dbReference type="NCBI Taxonomy" id="1805029"/>
    <lineage>
        <taxon>Bacteria</taxon>
        <taxon>Pseudomonadati</taxon>
        <taxon>Atribacterota</taxon>
        <taxon>Candidatus Phoenicimicrobiia</taxon>
        <taxon>Candidatus Pheonicimicrobiales</taxon>
        <taxon>Candidatus Phoenicimicrobiaceae</taxon>
        <taxon>Candidatus Infernicultor</taxon>
    </lineage>
</organism>
<dbReference type="Proteomes" id="UP000230646">
    <property type="component" value="Unassembled WGS sequence"/>
</dbReference>
<evidence type="ECO:0000313" key="3">
    <source>
        <dbReference type="Proteomes" id="UP000230646"/>
    </source>
</evidence>
<sequence length="229" mass="25282">MKIRKVLTFLIVFSILAMMSLSAFAVSSSNLANKFQSNGDLIQSWYWLRDNNIQDYAQWTFENIPSGNNDLILEITALATNRSGGGRGFPADFLLIYEVPGGNVFITQKVSLPNVSSANDPVGYTCSGQVIIPRSDLQGASVLFLRTERISPHTNHLAFNKDSIKIIETTAEENYPPYQGNQLPDTNNQNEAFLIQPGIYNGSLGGQISGGQRDNEDWYSINLQAGQII</sequence>
<gene>
    <name evidence="2" type="ORF">COZ07_05245</name>
</gene>
<name>A0A2M7PQD8_9BACT</name>
<protein>
    <submittedName>
        <fullName evidence="2">Uncharacterized protein</fullName>
    </submittedName>
</protein>
<dbReference type="RefSeq" id="WP_406607544.1">
    <property type="nucleotide sequence ID" value="NZ_PFKO01000202.1"/>
</dbReference>